<dbReference type="EMBL" id="FMUI01000015">
    <property type="protein sequence ID" value="SCX60647.1"/>
    <property type="molecule type" value="Genomic_DNA"/>
</dbReference>
<evidence type="ECO:0000256" key="3">
    <source>
        <dbReference type="ARBA" id="ARBA00023163"/>
    </source>
</evidence>
<dbReference type="PANTHER" id="PTHR46797">
    <property type="entry name" value="HTH-TYPE TRANSCRIPTIONAL REGULATOR"/>
    <property type="match status" value="1"/>
</dbReference>
<dbReference type="AlphaFoldDB" id="A0A1G4Z4S1"/>
<dbReference type="Gene3D" id="1.10.260.40">
    <property type="entry name" value="lambda repressor-like DNA-binding domains"/>
    <property type="match status" value="1"/>
</dbReference>
<feature type="domain" description="HTH cro/C1-type" evidence="4">
    <location>
        <begin position="11"/>
        <end position="65"/>
    </location>
</feature>
<dbReference type="RefSeq" id="WP_017456844.1">
    <property type="nucleotide sequence ID" value="NZ_CP016337.1"/>
</dbReference>
<dbReference type="CDD" id="cd00093">
    <property type="entry name" value="HTH_XRE"/>
    <property type="match status" value="1"/>
</dbReference>
<evidence type="ECO:0000313" key="6">
    <source>
        <dbReference type="Proteomes" id="UP000183569"/>
    </source>
</evidence>
<evidence type="ECO:0000256" key="1">
    <source>
        <dbReference type="ARBA" id="ARBA00023015"/>
    </source>
</evidence>
<evidence type="ECO:0000259" key="4">
    <source>
        <dbReference type="PROSITE" id="PS50943"/>
    </source>
</evidence>
<proteinExistence type="predicted"/>
<keyword evidence="2" id="KW-0238">DNA-binding</keyword>
<dbReference type="Pfam" id="PF07883">
    <property type="entry name" value="Cupin_2"/>
    <property type="match status" value="1"/>
</dbReference>
<name>A0A1G4Z4S1_9ENTR</name>
<protein>
    <submittedName>
        <fullName evidence="5">Cupin domain-containing protein</fullName>
    </submittedName>
</protein>
<dbReference type="GeneID" id="23845424"/>
<organism evidence="5 6">
    <name type="scientific">Kosakonia sacchari</name>
    <dbReference type="NCBI Taxonomy" id="1158459"/>
    <lineage>
        <taxon>Bacteria</taxon>
        <taxon>Pseudomonadati</taxon>
        <taxon>Pseudomonadota</taxon>
        <taxon>Gammaproteobacteria</taxon>
        <taxon>Enterobacterales</taxon>
        <taxon>Enterobacteriaceae</taxon>
        <taxon>Kosakonia</taxon>
    </lineage>
</organism>
<dbReference type="GO" id="GO:0003677">
    <property type="term" value="F:DNA binding"/>
    <property type="evidence" value="ECO:0007669"/>
    <property type="project" value="UniProtKB-KW"/>
</dbReference>
<dbReference type="Pfam" id="PF01381">
    <property type="entry name" value="HTH_3"/>
    <property type="match status" value="1"/>
</dbReference>
<dbReference type="SUPFAM" id="SSF51182">
    <property type="entry name" value="RmlC-like cupins"/>
    <property type="match status" value="1"/>
</dbReference>
<dbReference type="GO" id="GO:0005829">
    <property type="term" value="C:cytosol"/>
    <property type="evidence" value="ECO:0007669"/>
    <property type="project" value="TreeGrafter"/>
</dbReference>
<dbReference type="Gene3D" id="2.60.120.10">
    <property type="entry name" value="Jelly Rolls"/>
    <property type="match status" value="1"/>
</dbReference>
<dbReference type="InterPro" id="IPR011051">
    <property type="entry name" value="RmlC_Cupin_sf"/>
</dbReference>
<dbReference type="SUPFAM" id="SSF47413">
    <property type="entry name" value="lambda repressor-like DNA-binding domains"/>
    <property type="match status" value="1"/>
</dbReference>
<dbReference type="FunFam" id="1.10.260.40:FF:000029">
    <property type="entry name" value="XRE family transcriptional regulator"/>
    <property type="match status" value="1"/>
</dbReference>
<dbReference type="PANTHER" id="PTHR46797:SF23">
    <property type="entry name" value="HTH-TYPE TRANSCRIPTIONAL REGULATOR SUTR"/>
    <property type="match status" value="1"/>
</dbReference>
<gene>
    <name evidence="5" type="ORF">SAMN02927897_04006</name>
</gene>
<keyword evidence="3" id="KW-0804">Transcription</keyword>
<dbReference type="InterPro" id="IPR010982">
    <property type="entry name" value="Lambda_DNA-bd_dom_sf"/>
</dbReference>
<dbReference type="Proteomes" id="UP000183569">
    <property type="component" value="Unassembled WGS sequence"/>
</dbReference>
<dbReference type="InterPro" id="IPR001387">
    <property type="entry name" value="Cro/C1-type_HTH"/>
</dbReference>
<evidence type="ECO:0000313" key="5">
    <source>
        <dbReference type="EMBL" id="SCX60647.1"/>
    </source>
</evidence>
<dbReference type="PROSITE" id="PS50943">
    <property type="entry name" value="HTH_CROC1"/>
    <property type="match status" value="1"/>
</dbReference>
<dbReference type="InterPro" id="IPR014710">
    <property type="entry name" value="RmlC-like_jellyroll"/>
</dbReference>
<evidence type="ECO:0000256" key="2">
    <source>
        <dbReference type="ARBA" id="ARBA00023125"/>
    </source>
</evidence>
<dbReference type="InterPro" id="IPR013096">
    <property type="entry name" value="Cupin_2"/>
</dbReference>
<keyword evidence="1" id="KW-0805">Transcription regulation</keyword>
<comment type="caution">
    <text evidence="5">The sequence shown here is derived from an EMBL/GenBank/DDBJ whole genome shotgun (WGS) entry which is preliminary data.</text>
</comment>
<dbReference type="SMART" id="SM00530">
    <property type="entry name" value="HTH_XRE"/>
    <property type="match status" value="1"/>
</dbReference>
<accession>A0A1G4Z4S1</accession>
<dbReference type="InterPro" id="IPR050807">
    <property type="entry name" value="TransReg_Diox_bact_type"/>
</dbReference>
<dbReference type="CDD" id="cd02209">
    <property type="entry name" value="cupin_XRE_C"/>
    <property type="match status" value="1"/>
</dbReference>
<dbReference type="GO" id="GO:0003700">
    <property type="term" value="F:DNA-binding transcription factor activity"/>
    <property type="evidence" value="ECO:0007669"/>
    <property type="project" value="TreeGrafter"/>
</dbReference>
<reference evidence="5 6" key="1">
    <citation type="submission" date="2016-10" db="EMBL/GenBank/DDBJ databases">
        <authorList>
            <person name="Varghese N."/>
            <person name="Submissions S."/>
        </authorList>
    </citation>
    <scope>NUCLEOTIDE SEQUENCE [LARGE SCALE GENOMIC DNA]</scope>
    <source>
        <strain evidence="5 6">CGMCC 1.12102</strain>
    </source>
</reference>
<sequence>MNIADYLASTLKLLRQGRGWSLSRLAEETGVSKAMLGQIERNESSPTVATLWKIATGLNVPFSTFIAPPESETPLAYDPQQQAMVITPIFPWDEKLRFDLFSIALAPGAISESTPHESGVIEHVIVINGALDLCLGGQWKTYTSGMGVRFAGDEAHAYRNSSAHTVHFHSLIHYPKEKAASTPAAKNDDDK</sequence>